<dbReference type="OrthoDB" id="1779569at2"/>
<protein>
    <submittedName>
        <fullName evidence="3">Uncharacterized protein</fullName>
    </submittedName>
</protein>
<accession>H6LI94</accession>
<dbReference type="EMBL" id="CP002987">
    <property type="protein sequence ID" value="AFA47268.1"/>
    <property type="molecule type" value="Genomic_DNA"/>
</dbReference>
<name>H6LI94_ACEWD</name>
<feature type="signal peptide" evidence="2">
    <location>
        <begin position="1"/>
        <end position="28"/>
    </location>
</feature>
<dbReference type="HOGENOM" id="CLU_1127153_0_0_9"/>
<reference evidence="4" key="1">
    <citation type="submission" date="2011-07" db="EMBL/GenBank/DDBJ databases">
        <title>Complete genome sequence of Acetobacterium woodii.</title>
        <authorList>
            <person name="Poehlein A."/>
            <person name="Schmidt S."/>
            <person name="Kaster A.-K."/>
            <person name="Goenrich M."/>
            <person name="Vollmers J."/>
            <person name="Thuermer A."/>
            <person name="Gottschalk G."/>
            <person name="Thauer R.K."/>
            <person name="Daniel R."/>
            <person name="Mueller V."/>
        </authorList>
    </citation>
    <scope>NUCLEOTIDE SEQUENCE [LARGE SCALE GENOMIC DNA]</scope>
    <source>
        <strain evidence="4">ATCC 29683 / DSM 1030 / JCM 2381 / KCTC 1655 / WB1</strain>
    </source>
</reference>
<dbReference type="Proteomes" id="UP000007177">
    <property type="component" value="Chromosome"/>
</dbReference>
<keyword evidence="1" id="KW-0812">Transmembrane</keyword>
<feature type="chain" id="PRO_5003605067" evidence="2">
    <location>
        <begin position="29"/>
        <end position="246"/>
    </location>
</feature>
<keyword evidence="1" id="KW-1133">Transmembrane helix</keyword>
<reference evidence="3 4" key="2">
    <citation type="journal article" date="2012" name="PLoS ONE">
        <title>An ancient pathway combining carbon dioxide fixation with the generation and utilization of a sodium ion gradient for ATP synthesis.</title>
        <authorList>
            <person name="Poehlein A."/>
            <person name="Schmidt S."/>
            <person name="Kaster A.K."/>
            <person name="Goenrich M."/>
            <person name="Vollmers J."/>
            <person name="Thurmer A."/>
            <person name="Bertsch J."/>
            <person name="Schuchmann K."/>
            <person name="Voigt B."/>
            <person name="Hecker M."/>
            <person name="Daniel R."/>
            <person name="Thauer R.K."/>
            <person name="Gottschalk G."/>
            <person name="Muller V."/>
        </authorList>
    </citation>
    <scope>NUCLEOTIDE SEQUENCE [LARGE SCALE GENOMIC DNA]</scope>
    <source>
        <strain evidence="4">ATCC 29683 / DSM 1030 / JCM 2381 / KCTC 1655 / WB1</strain>
    </source>
</reference>
<evidence type="ECO:0000313" key="3">
    <source>
        <dbReference type="EMBL" id="AFA47268.1"/>
    </source>
</evidence>
<sequence>MKREKKKAVFGLLIMVIMMISMNLPVFATDKVDTTVYDAASTSETISWKAFNVLLGYNDMGTSLTGTPTTGIYEFRVGGTPDGELKYAWTFDGSTFTTPYTTETKGPIKLTVQTVNDTENGLGITFDLYTSHTDGKDSSLSGYANLKLKVSEFFSDGTTLVITGADDYRKEVSVVDGYISFDVNKGGTYVAKANPEVVVEKTADNDIATAKSSSPVSTGLVILIIVVVLAIGGIVVFLKRKSKHDN</sequence>
<gene>
    <name evidence="3" type="ordered locus">Awo_c04690</name>
</gene>
<dbReference type="RefSeq" id="WP_014354871.1">
    <property type="nucleotide sequence ID" value="NC_016894.1"/>
</dbReference>
<evidence type="ECO:0000256" key="2">
    <source>
        <dbReference type="SAM" id="SignalP"/>
    </source>
</evidence>
<dbReference type="KEGG" id="awo:Awo_c04690"/>
<keyword evidence="2" id="KW-0732">Signal</keyword>
<organism evidence="3 4">
    <name type="scientific">Acetobacterium woodii (strain ATCC 29683 / DSM 1030 / JCM 2381 / KCTC 1655 / WB1)</name>
    <dbReference type="NCBI Taxonomy" id="931626"/>
    <lineage>
        <taxon>Bacteria</taxon>
        <taxon>Bacillati</taxon>
        <taxon>Bacillota</taxon>
        <taxon>Clostridia</taxon>
        <taxon>Eubacteriales</taxon>
        <taxon>Eubacteriaceae</taxon>
        <taxon>Acetobacterium</taxon>
    </lineage>
</organism>
<evidence type="ECO:0000313" key="4">
    <source>
        <dbReference type="Proteomes" id="UP000007177"/>
    </source>
</evidence>
<proteinExistence type="predicted"/>
<dbReference type="AlphaFoldDB" id="H6LI94"/>
<dbReference type="STRING" id="931626.Awo_c04690"/>
<evidence type="ECO:0000256" key="1">
    <source>
        <dbReference type="SAM" id="Phobius"/>
    </source>
</evidence>
<keyword evidence="4" id="KW-1185">Reference proteome</keyword>
<feature type="transmembrane region" description="Helical" evidence="1">
    <location>
        <begin position="219"/>
        <end position="238"/>
    </location>
</feature>
<keyword evidence="1" id="KW-0472">Membrane</keyword>